<feature type="compositionally biased region" description="Polar residues" evidence="2">
    <location>
        <begin position="402"/>
        <end position="411"/>
    </location>
</feature>
<feature type="domain" description="Inner kinetochore subunit AME1" evidence="3">
    <location>
        <begin position="489"/>
        <end position="649"/>
    </location>
</feature>
<evidence type="ECO:0000259" key="3">
    <source>
        <dbReference type="Pfam" id="PF20994"/>
    </source>
</evidence>
<dbReference type="STRING" id="454286.A0A0J8R993"/>
<dbReference type="AlphaFoldDB" id="A0A0J8R993"/>
<dbReference type="OrthoDB" id="5377952at2759"/>
<name>A0A0J8R993_COCIT</name>
<proteinExistence type="predicted"/>
<dbReference type="EMBL" id="DS268124">
    <property type="protein sequence ID" value="KMU80353.1"/>
    <property type="molecule type" value="Genomic_DNA"/>
</dbReference>
<feature type="region of interest" description="Disordered" evidence="2">
    <location>
        <begin position="1"/>
        <end position="150"/>
    </location>
</feature>
<accession>A0A0J8R993</accession>
<feature type="compositionally biased region" description="Basic residues" evidence="2">
    <location>
        <begin position="415"/>
        <end position="427"/>
    </location>
</feature>
<feature type="compositionally biased region" description="Polar residues" evidence="2">
    <location>
        <begin position="167"/>
        <end position="197"/>
    </location>
</feature>
<feature type="compositionally biased region" description="Polar residues" evidence="2">
    <location>
        <begin position="38"/>
        <end position="52"/>
    </location>
</feature>
<feature type="compositionally biased region" description="Basic and acidic residues" evidence="2">
    <location>
        <begin position="388"/>
        <end position="401"/>
    </location>
</feature>
<sequence length="824" mass="92195">MSIAANRAERQLMRQRGAANRKVKDVDFGFSFGPPQPLTKSETQVSQRAVTNPQSPKISPPKSSTSNKKLSRPSTPGSRRSSARQTRSTPSTKPSGSSRGVIPSPASVYDIPQDDQPDQRSPKRRRITLFKSITADSALHTSSPHSESRRIAAITETIEELIAGQQALPTASSELIHSTPDATLQPTEPPQHQTPLPSNAPPEHTPLPNTVSPDDNNRHNNYQETNEDIQAQRTPVAQRRRKKRKSVRLPPKNHQKRRSQVNTGSSKKTSKNLESNEALNNAEQPFDQDKSRSPTVRRSSPPKERPTSVNPEVHRLDLQAEERENDFARNLELQNEEGERDDGYEVDEAPRWRAPEGEQAYHPIEPPQKAEQPERRRKRRKNATRAPASDKEPLQHHKEWPESTQPGQPENTRAVKPRRGRKRRSRGSSKSSGEAFSDEGTSSKSTIPVTVHRICNISALEDMLSDKSNVSDDEHSGSHTATRDHKYLNRGGINAADVLSQICQETLEKTISTLQTNIDRELNTTRANEWKRKCKVVQDFRSELENSLFGISELLESNLALAARLKRDKKEVLNLRHRLLSLRKEREEIALRIDNVRNKYADDESERMVQDSLNNSIHDLQLALDRSHKRKDATDANPFAGLEFLLRTVAQDGLHTKRHSTLQPATSSLPDASLTRPAASWRIPQAQINLGASASPAGLQPVGAGGERRGFHSAALAFSRTYLATTTNHARGIRQRLCCTINSRQESKISRCPAVPTSPMFLNVYDILSSMEYSVSLPVMTQSNNAYVQSRDERSTLNGAGIGAEHISTRRQIRFPYFSTSDTL</sequence>
<feature type="compositionally biased region" description="Low complexity" evidence="2">
    <location>
        <begin position="53"/>
        <end position="92"/>
    </location>
</feature>
<feature type="compositionally biased region" description="Basic and acidic residues" evidence="2">
    <location>
        <begin position="301"/>
        <end position="329"/>
    </location>
</feature>
<dbReference type="InterPro" id="IPR048743">
    <property type="entry name" value="AME1"/>
</dbReference>
<feature type="coiled-coil region" evidence="1">
    <location>
        <begin position="565"/>
        <end position="606"/>
    </location>
</feature>
<protein>
    <recommendedName>
        <fullName evidence="3">Inner kinetochore subunit AME1 domain-containing protein</fullName>
    </recommendedName>
</protein>
<feature type="compositionally biased region" description="Acidic residues" evidence="2">
    <location>
        <begin position="334"/>
        <end position="347"/>
    </location>
</feature>
<evidence type="ECO:0000256" key="1">
    <source>
        <dbReference type="SAM" id="Coils"/>
    </source>
</evidence>
<evidence type="ECO:0000313" key="5">
    <source>
        <dbReference type="Proteomes" id="UP000054559"/>
    </source>
</evidence>
<dbReference type="Pfam" id="PF20994">
    <property type="entry name" value="CENPU"/>
    <property type="match status" value="1"/>
</dbReference>
<organism evidence="4 5">
    <name type="scientific">Coccidioides immitis RMSCC 3703</name>
    <dbReference type="NCBI Taxonomy" id="454286"/>
    <lineage>
        <taxon>Eukaryota</taxon>
        <taxon>Fungi</taxon>
        <taxon>Dikarya</taxon>
        <taxon>Ascomycota</taxon>
        <taxon>Pezizomycotina</taxon>
        <taxon>Eurotiomycetes</taxon>
        <taxon>Eurotiomycetidae</taxon>
        <taxon>Onygenales</taxon>
        <taxon>Onygenaceae</taxon>
        <taxon>Coccidioides</taxon>
    </lineage>
</organism>
<feature type="region of interest" description="Disordered" evidence="2">
    <location>
        <begin position="164"/>
        <end position="444"/>
    </location>
</feature>
<keyword evidence="1" id="KW-0175">Coiled coil</keyword>
<reference evidence="5" key="1">
    <citation type="journal article" date="2010" name="Genome Res.">
        <title>Population genomic sequencing of Coccidioides fungi reveals recent hybridization and transposon control.</title>
        <authorList>
            <person name="Neafsey D.E."/>
            <person name="Barker B.M."/>
            <person name="Sharpton T.J."/>
            <person name="Stajich J.E."/>
            <person name="Park D.J."/>
            <person name="Whiston E."/>
            <person name="Hung C.-Y."/>
            <person name="McMahan C."/>
            <person name="White J."/>
            <person name="Sykes S."/>
            <person name="Heiman D."/>
            <person name="Young S."/>
            <person name="Zeng Q."/>
            <person name="Abouelleil A."/>
            <person name="Aftuck L."/>
            <person name="Bessette D."/>
            <person name="Brown A."/>
            <person name="FitzGerald M."/>
            <person name="Lui A."/>
            <person name="Macdonald J.P."/>
            <person name="Priest M."/>
            <person name="Orbach M.J."/>
            <person name="Galgiani J.N."/>
            <person name="Kirkland T.N."/>
            <person name="Cole G.T."/>
            <person name="Birren B.W."/>
            <person name="Henn M.R."/>
            <person name="Taylor J.W."/>
            <person name="Rounsley S.D."/>
        </authorList>
    </citation>
    <scope>NUCLEOTIDE SEQUENCE [LARGE SCALE GENOMIC DNA]</scope>
    <source>
        <strain evidence="5">RMSCC 3703</strain>
    </source>
</reference>
<gene>
    <name evidence="4" type="ORF">CISG_02204</name>
</gene>
<feature type="compositionally biased region" description="Basic residues" evidence="2">
    <location>
        <begin position="238"/>
        <end position="259"/>
    </location>
</feature>
<feature type="compositionally biased region" description="Low complexity" evidence="2">
    <location>
        <begin position="272"/>
        <end position="283"/>
    </location>
</feature>
<evidence type="ECO:0000313" key="4">
    <source>
        <dbReference type="EMBL" id="KMU80353.1"/>
    </source>
</evidence>
<feature type="compositionally biased region" description="Polar residues" evidence="2">
    <location>
        <begin position="207"/>
        <end position="235"/>
    </location>
</feature>
<dbReference type="Proteomes" id="UP000054559">
    <property type="component" value="Unassembled WGS sequence"/>
</dbReference>
<evidence type="ECO:0000256" key="2">
    <source>
        <dbReference type="SAM" id="MobiDB-lite"/>
    </source>
</evidence>